<dbReference type="PANTHER" id="PTHR28268:SF1">
    <property type="entry name" value="MICOS SUBUNIT MIC26"/>
    <property type="match status" value="1"/>
</dbReference>
<gene>
    <name evidence="2" type="ORF">HK097_003465</name>
</gene>
<dbReference type="PANTHER" id="PTHR28268">
    <property type="entry name" value="MICOS SUBUNIT MIC26"/>
    <property type="match status" value="1"/>
</dbReference>
<dbReference type="GO" id="GO:0061617">
    <property type="term" value="C:MICOS complex"/>
    <property type="evidence" value="ECO:0007669"/>
    <property type="project" value="UniProtKB-UniRule"/>
</dbReference>
<dbReference type="InterPro" id="IPR033181">
    <property type="entry name" value="Mic26_fungi"/>
</dbReference>
<proteinExistence type="predicted"/>
<comment type="subcellular location">
    <subcellularLocation>
        <location evidence="1">Mitochondrion inner membrane</location>
    </subcellularLocation>
</comment>
<evidence type="ECO:0000256" key="1">
    <source>
        <dbReference type="RuleBase" id="RU363021"/>
    </source>
</evidence>
<name>A0AAD5S2B7_9FUNG</name>
<comment type="subunit">
    <text evidence="1">Component of the mitochondrial contact site and cristae organizing system (MICOS) complex.</text>
</comment>
<dbReference type="GO" id="GO:0044284">
    <property type="term" value="C:mitochondrial crista junction"/>
    <property type="evidence" value="ECO:0007669"/>
    <property type="project" value="TreeGrafter"/>
</dbReference>
<dbReference type="InterPro" id="IPR019166">
    <property type="entry name" value="MIC26/MIC27"/>
</dbReference>
<sequence length="185" mass="19891">MSSQPDFRTGFIPPKKKLSIYDDAPEPVPLHDEPSKLELAIRETRHQVSDQFSSTRAQVQVAVDKWIRIEQSTAATVKQYAAPGEPLLPGALYVTVAGFAGSILTKHRALPLRLLAPTGLALGAFAYLYPRTTQNIYTQTKTTTTGPGVTVLDATPKVLSPVTGLADSLKGLFGGSNGTESKEKK</sequence>
<keyword evidence="3" id="KW-1185">Reference proteome</keyword>
<comment type="caution">
    <text evidence="2">The sequence shown here is derived from an EMBL/GenBank/DDBJ whole genome shotgun (WGS) entry which is preliminary data.</text>
</comment>
<comment type="function">
    <text evidence="1">Component of the MICOS complex, a large protein complex of the mitochondrial inner membrane that plays crucial roles in the maintenance of crista junctions, inner membrane architecture, and formation of contact sites to the outer membrane.</text>
</comment>
<organism evidence="2 3">
    <name type="scientific">Rhizophlyctis rosea</name>
    <dbReference type="NCBI Taxonomy" id="64517"/>
    <lineage>
        <taxon>Eukaryota</taxon>
        <taxon>Fungi</taxon>
        <taxon>Fungi incertae sedis</taxon>
        <taxon>Chytridiomycota</taxon>
        <taxon>Chytridiomycota incertae sedis</taxon>
        <taxon>Chytridiomycetes</taxon>
        <taxon>Rhizophlyctidales</taxon>
        <taxon>Rhizophlyctidaceae</taxon>
        <taxon>Rhizophlyctis</taxon>
    </lineage>
</organism>
<dbReference type="Proteomes" id="UP001212841">
    <property type="component" value="Unassembled WGS sequence"/>
</dbReference>
<keyword evidence="1" id="KW-0472">Membrane</keyword>
<protein>
    <recommendedName>
        <fullName evidence="1">MICOS complex subunit</fullName>
    </recommendedName>
</protein>
<evidence type="ECO:0000313" key="3">
    <source>
        <dbReference type="Proteomes" id="UP001212841"/>
    </source>
</evidence>
<evidence type="ECO:0000313" key="2">
    <source>
        <dbReference type="EMBL" id="KAJ3037616.1"/>
    </source>
</evidence>
<dbReference type="AlphaFoldDB" id="A0AAD5S2B7"/>
<accession>A0AAD5S2B7</accession>
<keyword evidence="1" id="KW-0999">Mitochondrion inner membrane</keyword>
<dbReference type="EMBL" id="JADGJD010001815">
    <property type="protein sequence ID" value="KAJ3037616.1"/>
    <property type="molecule type" value="Genomic_DNA"/>
</dbReference>
<keyword evidence="1" id="KW-0496">Mitochondrion</keyword>
<dbReference type="GO" id="GO:0042407">
    <property type="term" value="P:cristae formation"/>
    <property type="evidence" value="ECO:0007669"/>
    <property type="project" value="InterPro"/>
</dbReference>
<dbReference type="Pfam" id="PF09769">
    <property type="entry name" value="ApoO"/>
    <property type="match status" value="1"/>
</dbReference>
<reference evidence="2" key="1">
    <citation type="submission" date="2020-05" db="EMBL/GenBank/DDBJ databases">
        <title>Phylogenomic resolution of chytrid fungi.</title>
        <authorList>
            <person name="Stajich J.E."/>
            <person name="Amses K."/>
            <person name="Simmons R."/>
            <person name="Seto K."/>
            <person name="Myers J."/>
            <person name="Bonds A."/>
            <person name="Quandt C.A."/>
            <person name="Barry K."/>
            <person name="Liu P."/>
            <person name="Grigoriev I."/>
            <person name="Longcore J.E."/>
            <person name="James T.Y."/>
        </authorList>
    </citation>
    <scope>NUCLEOTIDE SEQUENCE</scope>
    <source>
        <strain evidence="2">JEL0318</strain>
    </source>
</reference>